<dbReference type="PATRIC" id="fig|69222.5.peg.255"/>
<dbReference type="Proteomes" id="UP000019918">
    <property type="component" value="Unassembled WGS sequence"/>
</dbReference>
<dbReference type="InterPro" id="IPR001584">
    <property type="entry name" value="Integrase_cat-core"/>
</dbReference>
<dbReference type="InterPro" id="IPR048020">
    <property type="entry name" value="Transpos_IS3"/>
</dbReference>
<dbReference type="SUPFAM" id="SSF53098">
    <property type="entry name" value="Ribonuclease H-like"/>
    <property type="match status" value="1"/>
</dbReference>
<dbReference type="InterPro" id="IPR050900">
    <property type="entry name" value="Transposase_IS3/IS150/IS904"/>
</dbReference>
<protein>
    <submittedName>
        <fullName evidence="2">Transposase</fullName>
    </submittedName>
</protein>
<feature type="domain" description="Integrase catalytic" evidence="1">
    <location>
        <begin position="103"/>
        <end position="263"/>
    </location>
</feature>
<dbReference type="PROSITE" id="PS50994">
    <property type="entry name" value="INTEGRASE"/>
    <property type="match status" value="1"/>
</dbReference>
<dbReference type="PANTHER" id="PTHR46889">
    <property type="entry name" value="TRANSPOSASE INSF FOR INSERTION SEQUENCE IS3B-RELATED"/>
    <property type="match status" value="1"/>
</dbReference>
<organism evidence="2 3">
    <name type="scientific">Erwinia mallotivora</name>
    <dbReference type="NCBI Taxonomy" id="69222"/>
    <lineage>
        <taxon>Bacteria</taxon>
        <taxon>Pseudomonadati</taxon>
        <taxon>Pseudomonadota</taxon>
        <taxon>Gammaproteobacteria</taxon>
        <taxon>Enterobacterales</taxon>
        <taxon>Erwiniaceae</taxon>
        <taxon>Erwinia</taxon>
    </lineage>
</organism>
<dbReference type="InterPro" id="IPR012337">
    <property type="entry name" value="RNaseH-like_sf"/>
</dbReference>
<dbReference type="Pfam" id="PF00665">
    <property type="entry name" value="rve"/>
    <property type="match status" value="1"/>
</dbReference>
<dbReference type="EMBL" id="JFHN01000018">
    <property type="protein sequence ID" value="EXU76969.1"/>
    <property type="molecule type" value="Genomic_DNA"/>
</dbReference>
<gene>
    <name evidence="2" type="ORF">BG55_01190</name>
</gene>
<dbReference type="GO" id="GO:0015074">
    <property type="term" value="P:DNA integration"/>
    <property type="evidence" value="ECO:0007669"/>
    <property type="project" value="InterPro"/>
</dbReference>
<evidence type="ECO:0000313" key="3">
    <source>
        <dbReference type="Proteomes" id="UP000019918"/>
    </source>
</evidence>
<dbReference type="GO" id="GO:0003676">
    <property type="term" value="F:nucleic acid binding"/>
    <property type="evidence" value="ECO:0007669"/>
    <property type="project" value="InterPro"/>
</dbReference>
<evidence type="ECO:0000313" key="2">
    <source>
        <dbReference type="EMBL" id="EXU76969.1"/>
    </source>
</evidence>
<accession>A0A014MFT4</accession>
<evidence type="ECO:0000259" key="1">
    <source>
        <dbReference type="PROSITE" id="PS50994"/>
    </source>
</evidence>
<dbReference type="AlphaFoldDB" id="A0A014MFT4"/>
<name>A0A014MFT4_9GAMM</name>
<dbReference type="InterPro" id="IPR036397">
    <property type="entry name" value="RNaseH_sf"/>
</dbReference>
<proteinExistence type="predicted"/>
<dbReference type="NCBIfam" id="NF033516">
    <property type="entry name" value="transpos_IS3"/>
    <property type="match status" value="1"/>
</dbReference>
<dbReference type="Gene3D" id="3.30.420.10">
    <property type="entry name" value="Ribonuclease H-like superfamily/Ribonuclease H"/>
    <property type="match status" value="1"/>
</dbReference>
<dbReference type="STRING" id="69222.BG55_01190"/>
<dbReference type="PANTHER" id="PTHR46889:SF5">
    <property type="entry name" value="INTEGRASE PROTEIN"/>
    <property type="match status" value="1"/>
</dbReference>
<comment type="caution">
    <text evidence="2">The sequence shown here is derived from an EMBL/GenBank/DDBJ whole genome shotgun (WGS) entry which is preliminary data.</text>
</comment>
<sequence>MSRQAWYQGCQRVQRKSEQACRITEEVKNLRMQQPRLGTRKLHHILNCRDAPELHIGRDSLFTVLREAGLRVRPARAYHKTTHSHHRFYKHPNLLKDGPGRTVISGPEQVWVADITWLPVRTGTAYVSLVTDAFSRKIVGYHVHESLHTEHVVKALQMALKNRHGRAPLIHHSDRGIQYCSAMYQSVHERHGLICSMTDGYDCYQNAIAERVNGILKNELLITRPADIVQAEIMVAESVRIYNSQRPHLSLKYKTPDAVHQAF</sequence>
<reference evidence="2 3" key="1">
    <citation type="submission" date="2014-02" db="EMBL/GenBank/DDBJ databases">
        <title>Draft genome of Erwinia mallotivora strain BT-MARDI, a papaya dieback pathogen.</title>
        <authorList>
            <person name="Redzuan R."/>
            <person name="Abu Bakar N."/>
            <person name="Badrun R."/>
            <person name="Mohd Raih M.F."/>
            <person name="Rozano L."/>
            <person name="Mat Amin N."/>
        </authorList>
    </citation>
    <scope>NUCLEOTIDE SEQUENCE [LARGE SCALE GENOMIC DNA]</scope>
    <source>
        <strain evidence="2 3">BT-MARDI</strain>
    </source>
</reference>
<keyword evidence="3" id="KW-1185">Reference proteome</keyword>